<keyword evidence="3" id="KW-1185">Reference proteome</keyword>
<gene>
    <name evidence="2" type="ORF">H7F49_14580</name>
</gene>
<evidence type="ECO:0000259" key="1">
    <source>
        <dbReference type="PROSITE" id="PS51332"/>
    </source>
</evidence>
<dbReference type="GO" id="GO:0046872">
    <property type="term" value="F:metal ion binding"/>
    <property type="evidence" value="ECO:0007669"/>
    <property type="project" value="InterPro"/>
</dbReference>
<reference evidence="2 3" key="1">
    <citation type="submission" date="2020-08" db="EMBL/GenBank/DDBJ databases">
        <title>The genome sequence of Novosphingobium flavum 4Y4.</title>
        <authorList>
            <person name="Liu Y."/>
        </authorList>
    </citation>
    <scope>NUCLEOTIDE SEQUENCE [LARGE SCALE GENOMIC DNA]</scope>
    <source>
        <strain evidence="2 3">4Y4</strain>
    </source>
</reference>
<dbReference type="Pfam" id="PF02310">
    <property type="entry name" value="B12-binding"/>
    <property type="match status" value="1"/>
</dbReference>
<proteinExistence type="predicted"/>
<evidence type="ECO:0000313" key="3">
    <source>
        <dbReference type="Proteomes" id="UP000520156"/>
    </source>
</evidence>
<comment type="caution">
    <text evidence="2">The sequence shown here is derived from an EMBL/GenBank/DDBJ whole genome shotgun (WGS) entry which is preliminary data.</text>
</comment>
<sequence length="248" mass="26751">MIPRLLQAHALEGSAPRLEAVRTLDPGEAAQFASLPLVLEADELLTVVERFLARGVSVETVLVDLLAPSARQLGQHWEDDDCDFLDVTMGLWRIQEVMREITLSFPPHSDWEAAPRAALFAPMPGDNHSLGALMVEEVFARAGWQTEALTETKRQKLLQLVGDRHFDLVGLTVSCDCPNGALSDLVAALRVVSRNPNVKILIGGRMINADPGLVEVVGADGSATDARAALALAERIVKAPASLRRLGA</sequence>
<dbReference type="EMBL" id="JACLAU010000029">
    <property type="protein sequence ID" value="MBC2652921.1"/>
    <property type="molecule type" value="Genomic_DNA"/>
</dbReference>
<name>A0A7X1F9P1_9SPHN</name>
<dbReference type="Proteomes" id="UP000520156">
    <property type="component" value="Unassembled WGS sequence"/>
</dbReference>
<dbReference type="Gene3D" id="3.40.50.280">
    <property type="entry name" value="Cobalamin-binding domain"/>
    <property type="match status" value="1"/>
</dbReference>
<dbReference type="AlphaFoldDB" id="A0A7X1F9P1"/>
<dbReference type="InterPro" id="IPR036724">
    <property type="entry name" value="Cobalamin-bd_sf"/>
</dbReference>
<dbReference type="SUPFAM" id="SSF52242">
    <property type="entry name" value="Cobalamin (vitamin B12)-binding domain"/>
    <property type="match status" value="1"/>
</dbReference>
<dbReference type="PROSITE" id="PS51332">
    <property type="entry name" value="B12_BINDING"/>
    <property type="match status" value="1"/>
</dbReference>
<feature type="domain" description="B12-binding" evidence="1">
    <location>
        <begin position="115"/>
        <end position="247"/>
    </location>
</feature>
<organism evidence="2 3">
    <name type="scientific">Novosphingobium aerophilum</name>
    <dbReference type="NCBI Taxonomy" id="2839843"/>
    <lineage>
        <taxon>Bacteria</taxon>
        <taxon>Pseudomonadati</taxon>
        <taxon>Pseudomonadota</taxon>
        <taxon>Alphaproteobacteria</taxon>
        <taxon>Sphingomonadales</taxon>
        <taxon>Sphingomonadaceae</taxon>
        <taxon>Novosphingobium</taxon>
    </lineage>
</organism>
<dbReference type="InterPro" id="IPR006158">
    <property type="entry name" value="Cobalamin-bd"/>
</dbReference>
<accession>A0A7X1F9P1</accession>
<protein>
    <submittedName>
        <fullName evidence="2">Cobalamin B12-binding domain-containing protein</fullName>
    </submittedName>
</protein>
<evidence type="ECO:0000313" key="2">
    <source>
        <dbReference type="EMBL" id="MBC2652921.1"/>
    </source>
</evidence>
<dbReference type="GO" id="GO:0031419">
    <property type="term" value="F:cobalamin binding"/>
    <property type="evidence" value="ECO:0007669"/>
    <property type="project" value="InterPro"/>
</dbReference>